<proteinExistence type="inferred from homology"/>
<evidence type="ECO:0000313" key="7">
    <source>
        <dbReference type="Proteomes" id="UP000436181"/>
    </source>
</evidence>
<feature type="domain" description="NlpC/P60" evidence="5">
    <location>
        <begin position="42"/>
        <end position="156"/>
    </location>
</feature>
<evidence type="ECO:0000259" key="5">
    <source>
        <dbReference type="PROSITE" id="PS51935"/>
    </source>
</evidence>
<sequence>MKAVDNLSPADRERWVAQNGPIDVNVDEFLSRLKAGGSPAASAYAQGVVGAALSKLGSPYSWGAAGPDAFDCSGLMYWSYQQQGKTIPRTSQAQLNGGQSVSRDSIQPGDIVAYYPGATHVGMYIGDGKIVHASDYGIPVQVVPLDSMPIVGISRY</sequence>
<name>A0ABQ6VEF8_9CORY</name>
<organism evidence="6 7">
    <name type="scientific">Corynebacterium zhongnanshanii</name>
    <dbReference type="NCBI Taxonomy" id="2768834"/>
    <lineage>
        <taxon>Bacteria</taxon>
        <taxon>Bacillati</taxon>
        <taxon>Actinomycetota</taxon>
        <taxon>Actinomycetes</taxon>
        <taxon>Mycobacteriales</taxon>
        <taxon>Corynebacteriaceae</taxon>
        <taxon>Corynebacterium</taxon>
    </lineage>
</organism>
<dbReference type="InterPro" id="IPR038765">
    <property type="entry name" value="Papain-like_cys_pep_sf"/>
</dbReference>
<evidence type="ECO:0000313" key="6">
    <source>
        <dbReference type="EMBL" id="KAB3521072.1"/>
    </source>
</evidence>
<evidence type="ECO:0000256" key="3">
    <source>
        <dbReference type="ARBA" id="ARBA00022801"/>
    </source>
</evidence>
<dbReference type="InterPro" id="IPR051794">
    <property type="entry name" value="PG_Endopeptidase_C40"/>
</dbReference>
<accession>A0ABQ6VEF8</accession>
<keyword evidence="7" id="KW-1185">Reference proteome</keyword>
<keyword evidence="2" id="KW-0645">Protease</keyword>
<comment type="caution">
    <text evidence="6">The sequence shown here is derived from an EMBL/GenBank/DDBJ whole genome shotgun (WGS) entry which is preliminary data.</text>
</comment>
<gene>
    <name evidence="6" type="ORF">F8377_06220</name>
</gene>
<dbReference type="PANTHER" id="PTHR47359:SF3">
    <property type="entry name" value="NLP_P60 DOMAIN-CONTAINING PROTEIN-RELATED"/>
    <property type="match status" value="1"/>
</dbReference>
<reference evidence="6 7" key="1">
    <citation type="submission" date="2019-10" db="EMBL/GenBank/DDBJ databases">
        <title>Corynebacterium sp novel species isolated from the respiratory tract of Marmot.</title>
        <authorList>
            <person name="Zhang G."/>
        </authorList>
    </citation>
    <scope>NUCLEOTIDE SEQUENCE [LARGE SCALE GENOMIC DNA]</scope>
    <source>
        <strain evidence="6 7">336</strain>
    </source>
</reference>
<dbReference type="Pfam" id="PF00877">
    <property type="entry name" value="NLPC_P60"/>
    <property type="match status" value="1"/>
</dbReference>
<dbReference type="InterPro" id="IPR000064">
    <property type="entry name" value="NLP_P60_dom"/>
</dbReference>
<dbReference type="PANTHER" id="PTHR47359">
    <property type="entry name" value="PEPTIDOGLYCAN DL-ENDOPEPTIDASE CWLO"/>
    <property type="match status" value="1"/>
</dbReference>
<evidence type="ECO:0000256" key="1">
    <source>
        <dbReference type="ARBA" id="ARBA00007074"/>
    </source>
</evidence>
<keyword evidence="4" id="KW-0788">Thiol protease</keyword>
<comment type="similarity">
    <text evidence="1">Belongs to the peptidase C40 family.</text>
</comment>
<dbReference type="Gene3D" id="3.90.1720.10">
    <property type="entry name" value="endopeptidase domain like (from Nostoc punctiforme)"/>
    <property type="match status" value="1"/>
</dbReference>
<dbReference type="SUPFAM" id="SSF54001">
    <property type="entry name" value="Cysteine proteinases"/>
    <property type="match status" value="1"/>
</dbReference>
<evidence type="ECO:0000256" key="4">
    <source>
        <dbReference type="ARBA" id="ARBA00022807"/>
    </source>
</evidence>
<protein>
    <submittedName>
        <fullName evidence="6">NlpC/P60 family protein</fullName>
    </submittedName>
</protein>
<keyword evidence="3" id="KW-0378">Hydrolase</keyword>
<dbReference type="Proteomes" id="UP000436181">
    <property type="component" value="Unassembled WGS sequence"/>
</dbReference>
<evidence type="ECO:0000256" key="2">
    <source>
        <dbReference type="ARBA" id="ARBA00022670"/>
    </source>
</evidence>
<dbReference type="PROSITE" id="PS51935">
    <property type="entry name" value="NLPC_P60"/>
    <property type="match status" value="1"/>
</dbReference>
<dbReference type="EMBL" id="WBZJ01000002">
    <property type="protein sequence ID" value="KAB3521072.1"/>
    <property type="molecule type" value="Genomic_DNA"/>
</dbReference>